<proteinExistence type="predicted"/>
<evidence type="ECO:0000313" key="3">
    <source>
        <dbReference type="Proteomes" id="UP000516656"/>
    </source>
</evidence>
<dbReference type="InterPro" id="IPR007214">
    <property type="entry name" value="YbaK/aa-tRNA-synth-assoc-dom"/>
</dbReference>
<dbReference type="AlphaFoldDB" id="A0A1Q9H2Y8"/>
<dbReference type="Pfam" id="PF04073">
    <property type="entry name" value="tRNA_edit"/>
    <property type="match status" value="1"/>
</dbReference>
<gene>
    <name evidence="2" type="ORF">IC627_02405</name>
</gene>
<reference evidence="2 3" key="1">
    <citation type="submission" date="2020-09" db="EMBL/GenBank/DDBJ databases">
        <title>Complete, closed and curated genome sequences of Photobacterium damselae subsp. piscicida isolates from Australia indicate localised evolution and additional plasmid-borne pathogenicity mechanisms.</title>
        <authorList>
            <person name="Baseggio L."/>
            <person name="Silayeva O."/>
            <person name="Buller N."/>
            <person name="Landos M."/>
            <person name="Engelstaedter J."/>
            <person name="Barnes A.C."/>
        </authorList>
    </citation>
    <scope>NUCLEOTIDE SEQUENCE [LARGE SCALE GENOMIC DNA]</scope>
    <source>
        <strain evidence="2 3">AS-16-0540-1</strain>
    </source>
</reference>
<evidence type="ECO:0000259" key="1">
    <source>
        <dbReference type="Pfam" id="PF04073"/>
    </source>
</evidence>
<dbReference type="EMBL" id="CP061854">
    <property type="protein sequence ID" value="QOD57786.1"/>
    <property type="molecule type" value="Genomic_DNA"/>
</dbReference>
<name>A0A1Q9H2Y8_PHODP</name>
<dbReference type="CDD" id="cd04332">
    <property type="entry name" value="YbaK_like"/>
    <property type="match status" value="1"/>
</dbReference>
<dbReference type="InterPro" id="IPR036754">
    <property type="entry name" value="YbaK/aa-tRNA-synt-asso_dom_sf"/>
</dbReference>
<accession>A0A1Q9H2Y8</accession>
<evidence type="ECO:0000313" key="2">
    <source>
        <dbReference type="EMBL" id="QOD57786.1"/>
    </source>
</evidence>
<dbReference type="Gene3D" id="3.90.960.10">
    <property type="entry name" value="YbaK/aminoacyl-tRNA synthetase-associated domain"/>
    <property type="match status" value="1"/>
</dbReference>
<dbReference type="SUPFAM" id="SSF55826">
    <property type="entry name" value="YbaK/ProRS associated domain"/>
    <property type="match status" value="1"/>
</dbReference>
<dbReference type="Proteomes" id="UP000516656">
    <property type="component" value="Chromosome 1"/>
</dbReference>
<dbReference type="GO" id="GO:0002161">
    <property type="term" value="F:aminoacyl-tRNA deacylase activity"/>
    <property type="evidence" value="ECO:0007669"/>
    <property type="project" value="InterPro"/>
</dbReference>
<protein>
    <submittedName>
        <fullName evidence="2">YbaK/EbsC family protein</fullName>
    </submittedName>
</protein>
<sequence>MDFAYRTAKKLDTLYQANWTLFNQAGIPYQEWQHEDILDFTTDAIVAERLGWTAAPTKSLFLKIKGGGYCLLLTHRDNRLNSKQMKQAIGKRVSVCSDEEMIEQIHCVPGAVCPFALPQHITLLVDPDIYNYQEIMFTPGKPDHTFAFATEQLPLLLGQLNNPVVLLTPDKSESITTL</sequence>
<organism evidence="2 3">
    <name type="scientific">Photobacterium damsela subsp. piscicida</name>
    <name type="common">Pasteurella piscicida</name>
    <dbReference type="NCBI Taxonomy" id="38294"/>
    <lineage>
        <taxon>Bacteria</taxon>
        <taxon>Pseudomonadati</taxon>
        <taxon>Pseudomonadota</taxon>
        <taxon>Gammaproteobacteria</taxon>
        <taxon>Vibrionales</taxon>
        <taxon>Vibrionaceae</taxon>
        <taxon>Photobacterium</taxon>
    </lineage>
</organism>
<feature type="domain" description="YbaK/aminoacyl-tRNA synthetase-associated" evidence="1">
    <location>
        <begin position="54"/>
        <end position="153"/>
    </location>
</feature>